<evidence type="ECO:0000313" key="1">
    <source>
        <dbReference type="EMBL" id="KNE86771.1"/>
    </source>
</evidence>
<dbReference type="Proteomes" id="UP000054564">
    <property type="component" value="Unassembled WGS sequence"/>
</dbReference>
<comment type="caution">
    <text evidence="1">The sequence shown here is derived from an EMBL/GenBank/DDBJ whole genome shotgun (WGS) entry which is preliminary data.</text>
</comment>
<proteinExistence type="predicted"/>
<sequence length="113" mass="12704">MARVSPLLACYPNGPNSAHGKSRPVSGQPVLYSGPLTTRYACDRIKLLQSYGLLMARYRVGPISITPDYGPCRPIYPMARGPPITRPFIDGPRPTDYMPIYRRPIGYPWILWP</sequence>
<name>A0A0L0UID3_9BASI</name>
<protein>
    <submittedName>
        <fullName evidence="1">Uncharacterized protein</fullName>
    </submittedName>
</protein>
<accession>A0A0L0UID3</accession>
<dbReference type="AlphaFoldDB" id="A0A0L0UID3"/>
<reference evidence="2" key="1">
    <citation type="submission" date="2014-03" db="EMBL/GenBank/DDBJ databases">
        <title>The Genome Sequence of Puccinia striiformis f. sp. tritici PST-78.</title>
        <authorList>
            <consortium name="The Broad Institute Genome Sequencing Platform"/>
            <person name="Cuomo C."/>
            <person name="Hulbert S."/>
            <person name="Chen X."/>
            <person name="Walker B."/>
            <person name="Young S.K."/>
            <person name="Zeng Q."/>
            <person name="Gargeya S."/>
            <person name="Fitzgerald M."/>
            <person name="Haas B."/>
            <person name="Abouelleil A."/>
            <person name="Alvarado L."/>
            <person name="Arachchi H.M."/>
            <person name="Berlin A.M."/>
            <person name="Chapman S.B."/>
            <person name="Goldberg J."/>
            <person name="Griggs A."/>
            <person name="Gujja S."/>
            <person name="Hansen M."/>
            <person name="Howarth C."/>
            <person name="Imamovic A."/>
            <person name="Larimer J."/>
            <person name="McCowan C."/>
            <person name="Montmayeur A."/>
            <person name="Murphy C."/>
            <person name="Neiman D."/>
            <person name="Pearson M."/>
            <person name="Priest M."/>
            <person name="Roberts A."/>
            <person name="Saif S."/>
            <person name="Shea T."/>
            <person name="Sisk P."/>
            <person name="Sykes S."/>
            <person name="Wortman J."/>
            <person name="Nusbaum C."/>
            <person name="Birren B."/>
        </authorList>
    </citation>
    <scope>NUCLEOTIDE SEQUENCE [LARGE SCALE GENOMIC DNA]</scope>
    <source>
        <strain evidence="2">race PST-78</strain>
    </source>
</reference>
<keyword evidence="2" id="KW-1185">Reference proteome</keyword>
<feature type="non-terminal residue" evidence="1">
    <location>
        <position position="113"/>
    </location>
</feature>
<gene>
    <name evidence="1" type="ORF">PSTG_19865</name>
</gene>
<evidence type="ECO:0000313" key="2">
    <source>
        <dbReference type="Proteomes" id="UP000054564"/>
    </source>
</evidence>
<organism evidence="1 2">
    <name type="scientific">Puccinia striiformis f. sp. tritici PST-78</name>
    <dbReference type="NCBI Taxonomy" id="1165861"/>
    <lineage>
        <taxon>Eukaryota</taxon>
        <taxon>Fungi</taxon>
        <taxon>Dikarya</taxon>
        <taxon>Basidiomycota</taxon>
        <taxon>Pucciniomycotina</taxon>
        <taxon>Pucciniomycetes</taxon>
        <taxon>Pucciniales</taxon>
        <taxon>Pucciniaceae</taxon>
        <taxon>Puccinia</taxon>
    </lineage>
</organism>
<dbReference type="EMBL" id="AJIL01008192">
    <property type="protein sequence ID" value="KNE86771.1"/>
    <property type="molecule type" value="Genomic_DNA"/>
</dbReference>